<organism evidence="1 2">
    <name type="scientific">Clostridium symbiosum</name>
    <name type="common">Bacteroides symbiosus</name>
    <dbReference type="NCBI Taxonomy" id="1512"/>
    <lineage>
        <taxon>Bacteria</taxon>
        <taxon>Bacillati</taxon>
        <taxon>Bacillota</taxon>
        <taxon>Clostridia</taxon>
        <taxon>Lachnospirales</taxon>
        <taxon>Lachnospiraceae</taxon>
        <taxon>Otoolea</taxon>
    </lineage>
</organism>
<protein>
    <submittedName>
        <fullName evidence="1">Uncharacterized protein</fullName>
    </submittedName>
</protein>
<proteinExistence type="predicted"/>
<gene>
    <name evidence="1" type="ORF">K5I21_14925</name>
</gene>
<evidence type="ECO:0000313" key="1">
    <source>
        <dbReference type="EMBL" id="MCK0087146.1"/>
    </source>
</evidence>
<reference evidence="1" key="1">
    <citation type="journal article" date="2022" name="Cell Host Microbe">
        <title>Colonization of the live biotherapeutic product VE303 and modulation of the microbiota and metabolites in healthy volunteers.</title>
        <authorList>
            <person name="Dsouza M."/>
            <person name="Menon R."/>
            <person name="Crossette E."/>
            <person name="Bhattarai S.K."/>
            <person name="Schneider J."/>
            <person name="Kim Y.G."/>
            <person name="Reddy S."/>
            <person name="Caballero S."/>
            <person name="Felix C."/>
            <person name="Cornacchione L."/>
            <person name="Hendrickson J."/>
            <person name="Watson A.R."/>
            <person name="Minot S.S."/>
            <person name="Greenfield N."/>
            <person name="Schopf L."/>
            <person name="Szabady R."/>
            <person name="Patarroyo J."/>
            <person name="Smith W."/>
            <person name="Harrison P."/>
            <person name="Kuijper E.J."/>
            <person name="Kelly C.P."/>
            <person name="Olle B."/>
            <person name="Bobilev D."/>
            <person name="Silber J.L."/>
            <person name="Bucci V."/>
            <person name="Roberts B."/>
            <person name="Faith J."/>
            <person name="Norman J.M."/>
        </authorList>
    </citation>
    <scope>NUCLEOTIDE SEQUENCE</scope>
    <source>
        <strain evidence="1">VE303-04</strain>
    </source>
</reference>
<dbReference type="EMBL" id="JAINVB010000001">
    <property type="protein sequence ID" value="MCK0087146.1"/>
    <property type="molecule type" value="Genomic_DNA"/>
</dbReference>
<dbReference type="AlphaFoldDB" id="A0AAW5F481"/>
<sequence>MTLIEKISNCQTMKELDELRIEIIREVESGGDFEALQKAFIRKQNSLKRNGHSRRKEGYELNDVIRQQKKEGKIRN</sequence>
<dbReference type="RefSeq" id="WP_024738519.1">
    <property type="nucleotide sequence ID" value="NZ_JAINVB010000001.1"/>
</dbReference>
<accession>A0AAW5F481</accession>
<dbReference type="Proteomes" id="UP001203136">
    <property type="component" value="Unassembled WGS sequence"/>
</dbReference>
<name>A0AAW5F481_CLOSY</name>
<comment type="caution">
    <text evidence="1">The sequence shown here is derived from an EMBL/GenBank/DDBJ whole genome shotgun (WGS) entry which is preliminary data.</text>
</comment>
<evidence type="ECO:0000313" key="2">
    <source>
        <dbReference type="Proteomes" id="UP001203136"/>
    </source>
</evidence>